<protein>
    <submittedName>
        <fullName evidence="2">Uncharacterized protein</fullName>
    </submittedName>
</protein>
<dbReference type="AlphaFoldDB" id="A0A8J6H7R6"/>
<accession>A0A8J6H7R6</accession>
<evidence type="ECO:0000256" key="1">
    <source>
        <dbReference type="SAM" id="MobiDB-lite"/>
    </source>
</evidence>
<dbReference type="EMBL" id="JABDTM020028457">
    <property type="protein sequence ID" value="KAH0808907.1"/>
    <property type="molecule type" value="Genomic_DNA"/>
</dbReference>
<evidence type="ECO:0000313" key="3">
    <source>
        <dbReference type="Proteomes" id="UP000719412"/>
    </source>
</evidence>
<reference evidence="2" key="2">
    <citation type="submission" date="2021-08" db="EMBL/GenBank/DDBJ databases">
        <authorList>
            <person name="Eriksson T."/>
        </authorList>
    </citation>
    <scope>NUCLEOTIDE SEQUENCE</scope>
    <source>
        <strain evidence="2">Stoneville</strain>
        <tissue evidence="2">Whole head</tissue>
    </source>
</reference>
<reference evidence="2" key="1">
    <citation type="journal article" date="2020" name="J Insects Food Feed">
        <title>The yellow mealworm (Tenebrio molitor) genome: a resource for the emerging insects as food and feed industry.</title>
        <authorList>
            <person name="Eriksson T."/>
            <person name="Andere A."/>
            <person name="Kelstrup H."/>
            <person name="Emery V."/>
            <person name="Picard C."/>
        </authorList>
    </citation>
    <scope>NUCLEOTIDE SEQUENCE</scope>
    <source>
        <strain evidence="2">Stoneville</strain>
        <tissue evidence="2">Whole head</tissue>
    </source>
</reference>
<comment type="caution">
    <text evidence="2">The sequence shown here is derived from an EMBL/GenBank/DDBJ whole genome shotgun (WGS) entry which is preliminary data.</text>
</comment>
<feature type="region of interest" description="Disordered" evidence="1">
    <location>
        <begin position="1"/>
        <end position="24"/>
    </location>
</feature>
<gene>
    <name evidence="2" type="ORF">GEV33_013879</name>
</gene>
<evidence type="ECO:0000313" key="2">
    <source>
        <dbReference type="EMBL" id="KAH0808907.1"/>
    </source>
</evidence>
<name>A0A8J6H7R6_TENMO</name>
<keyword evidence="3" id="KW-1185">Reference proteome</keyword>
<sequence>MKDDIARSGPSWAMQSGTRSDTHLREEPVRELGGFLHFPTLLVLMSDNYRFDKASLDGGILFGSRYERNANRFVSVAANSAIIRERGSDEGCLHNFVTEISTVPQGSVSGPVLFPKKISREILIALVYPSAPFLVKILKKFQFGTSNRRRNLVRAGHRKPFGAQLTTPWSFNEMAGFLVLKMRPRRICASPSRRTVLERGRTSEGPSEIARQNSELVVLLVRASADASSSFSGGRSDDRSYVVIEETNQVSPIRKTFPPELLSERLDRVAKCTEMQRVPRPLLRFRNREKDERPAGREEPGPVEFPANAFSPLPKMKNWFGSVARLIRVNALDEIRKIFAAADHLSAFFSRQLKYLGASFQA</sequence>
<proteinExistence type="predicted"/>
<dbReference type="Proteomes" id="UP000719412">
    <property type="component" value="Unassembled WGS sequence"/>
</dbReference>
<organism evidence="2 3">
    <name type="scientific">Tenebrio molitor</name>
    <name type="common">Yellow mealworm beetle</name>
    <dbReference type="NCBI Taxonomy" id="7067"/>
    <lineage>
        <taxon>Eukaryota</taxon>
        <taxon>Metazoa</taxon>
        <taxon>Ecdysozoa</taxon>
        <taxon>Arthropoda</taxon>
        <taxon>Hexapoda</taxon>
        <taxon>Insecta</taxon>
        <taxon>Pterygota</taxon>
        <taxon>Neoptera</taxon>
        <taxon>Endopterygota</taxon>
        <taxon>Coleoptera</taxon>
        <taxon>Polyphaga</taxon>
        <taxon>Cucujiformia</taxon>
        <taxon>Tenebrionidae</taxon>
        <taxon>Tenebrio</taxon>
    </lineage>
</organism>